<reference evidence="3" key="1">
    <citation type="journal article" date="2019" name="Int. J. Syst. Evol. Microbiol.">
        <title>The Global Catalogue of Microorganisms (GCM) 10K type strain sequencing project: providing services to taxonomists for standard genome sequencing and annotation.</title>
        <authorList>
            <consortium name="The Broad Institute Genomics Platform"/>
            <consortium name="The Broad Institute Genome Sequencing Center for Infectious Disease"/>
            <person name="Wu L."/>
            <person name="Ma J."/>
        </authorList>
    </citation>
    <scope>NUCLEOTIDE SEQUENCE [LARGE SCALE GENOMIC DNA]</scope>
    <source>
        <strain evidence="3">JCM 9731</strain>
    </source>
</reference>
<gene>
    <name evidence="2" type="ORF">GCM10008967_32660</name>
</gene>
<organism evidence="2 3">
    <name type="scientific">Bacillus carboniphilus</name>
    <dbReference type="NCBI Taxonomy" id="86663"/>
    <lineage>
        <taxon>Bacteria</taxon>
        <taxon>Bacillati</taxon>
        <taxon>Bacillota</taxon>
        <taxon>Bacilli</taxon>
        <taxon>Bacillales</taxon>
        <taxon>Bacillaceae</taxon>
        <taxon>Bacillus</taxon>
    </lineage>
</organism>
<protein>
    <submittedName>
        <fullName evidence="2">Uncharacterized protein</fullName>
    </submittedName>
</protein>
<feature type="transmembrane region" description="Helical" evidence="1">
    <location>
        <begin position="67"/>
        <end position="92"/>
    </location>
</feature>
<evidence type="ECO:0000256" key="1">
    <source>
        <dbReference type="SAM" id="Phobius"/>
    </source>
</evidence>
<feature type="transmembrane region" description="Helical" evidence="1">
    <location>
        <begin position="104"/>
        <end position="122"/>
    </location>
</feature>
<feature type="transmembrane region" description="Helical" evidence="1">
    <location>
        <begin position="134"/>
        <end position="154"/>
    </location>
</feature>
<comment type="caution">
    <text evidence="2">The sequence shown here is derived from an EMBL/GenBank/DDBJ whole genome shotgun (WGS) entry which is preliminary data.</text>
</comment>
<evidence type="ECO:0000313" key="3">
    <source>
        <dbReference type="Proteomes" id="UP001500782"/>
    </source>
</evidence>
<name>A0ABP3G919_9BACI</name>
<dbReference type="EMBL" id="BAAADJ010000057">
    <property type="protein sequence ID" value="GAA0339764.1"/>
    <property type="molecule type" value="Genomic_DNA"/>
</dbReference>
<dbReference type="InterPro" id="IPR048147">
    <property type="entry name" value="CBO0543-like"/>
</dbReference>
<accession>A0ABP3G919</accession>
<keyword evidence="1" id="KW-0812">Transmembrane</keyword>
<dbReference type="RefSeq" id="WP_343801261.1">
    <property type="nucleotide sequence ID" value="NZ_BAAADJ010000057.1"/>
</dbReference>
<dbReference type="Proteomes" id="UP001500782">
    <property type="component" value="Unassembled WGS sequence"/>
</dbReference>
<sequence length="187" mass="22602">MNRLIDEKKIKQTDKFFDRIHDIQMEYLDYWKESTLWHWDFWLSLILVILPWVIWFIFRKRGSEGRLLLAGFVSLIIASWLDFIGVVFGLWHYSGKVVPTIPTFFPWDFSLIPVTMMLWLQFRPTANPLLKGMVYAAITSFIGEPLFEWIGLYTPERWSSFYSFPIYTFIYLIAYWFTRMKSFEKLC</sequence>
<keyword evidence="3" id="KW-1185">Reference proteome</keyword>
<dbReference type="NCBIfam" id="NF041644">
    <property type="entry name" value="CBO0543_fam"/>
    <property type="match status" value="1"/>
</dbReference>
<evidence type="ECO:0000313" key="2">
    <source>
        <dbReference type="EMBL" id="GAA0339764.1"/>
    </source>
</evidence>
<feature type="transmembrane region" description="Helical" evidence="1">
    <location>
        <begin position="41"/>
        <end position="58"/>
    </location>
</feature>
<proteinExistence type="predicted"/>
<feature type="transmembrane region" description="Helical" evidence="1">
    <location>
        <begin position="160"/>
        <end position="178"/>
    </location>
</feature>
<keyword evidence="1" id="KW-0472">Membrane</keyword>
<keyword evidence="1" id="KW-1133">Transmembrane helix</keyword>